<dbReference type="InterPro" id="IPR023753">
    <property type="entry name" value="FAD/NAD-binding_dom"/>
</dbReference>
<dbReference type="OrthoDB" id="9781621at2"/>
<dbReference type="GO" id="GO:0016491">
    <property type="term" value="F:oxidoreductase activity"/>
    <property type="evidence" value="ECO:0007669"/>
    <property type="project" value="InterPro"/>
</dbReference>
<dbReference type="PANTHER" id="PTHR43755:SF1">
    <property type="entry name" value="FAD-DEPENDENT PYRIDINE NUCLEOTIDE-DISULPHIDE OXIDOREDUCTASE"/>
    <property type="match status" value="1"/>
</dbReference>
<keyword evidence="3" id="KW-1185">Reference proteome</keyword>
<feature type="domain" description="FAD/NAD(P)-binding" evidence="1">
    <location>
        <begin position="3"/>
        <end position="122"/>
    </location>
</feature>
<dbReference type="InterPro" id="IPR036188">
    <property type="entry name" value="FAD/NAD-bd_sf"/>
</dbReference>
<dbReference type="AlphaFoldDB" id="A0A0P6YD80"/>
<protein>
    <submittedName>
        <fullName evidence="2">Oxidoreductase</fullName>
    </submittedName>
</protein>
<sequence>MKKLLILGAGTAGTMVANRLNRMLDMDEWQITLVDQDPVHYYQPGFLFIPFGVYSKKDVIKPKRNFIPPQIKLIQSEIEIIEPEHNRVRLTGGLYLDYDYLIIATGADIHPEETPGLAEHEWNQSIFTFYSFEGSVELWKKLQTWEGGRMVVNVVENPIKCPVAPLEFLMLADWFFHERGIRDRVELVYATPLPGAFTKPMASKMLGELLVQKGIHVEPEFYIERADPDEKKIVSYDEREVPFDLLVTIPLNKGAEVVGKSGLGDELNYSPVNKYTFLSDKFDNIFVLGDASNAPASKAGSVTHYAIDLFGENFIRYTSGQKLVENFDGHANCFLESGFGKGLLIDFNYTQEPLPGRYPLPGVGPFTLLEESEANHWGKLMFRWMYWNILLKGQELPFPPTMTMAGKWKA</sequence>
<dbReference type="EMBL" id="LGCM01000014">
    <property type="protein sequence ID" value="KPL89900.1"/>
    <property type="molecule type" value="Genomic_DNA"/>
</dbReference>
<accession>A0A0P6YD80</accession>
<evidence type="ECO:0000313" key="2">
    <source>
        <dbReference type="EMBL" id="KPL89900.1"/>
    </source>
</evidence>
<dbReference type="PANTHER" id="PTHR43755">
    <property type="match status" value="1"/>
</dbReference>
<name>A0A0P6YD80_9CHLR</name>
<organism evidence="2 3">
    <name type="scientific">Levilinea saccharolytica</name>
    <dbReference type="NCBI Taxonomy" id="229921"/>
    <lineage>
        <taxon>Bacteria</taxon>
        <taxon>Bacillati</taxon>
        <taxon>Chloroflexota</taxon>
        <taxon>Anaerolineae</taxon>
        <taxon>Anaerolineales</taxon>
        <taxon>Anaerolineaceae</taxon>
        <taxon>Levilinea</taxon>
    </lineage>
</organism>
<reference evidence="2 3" key="1">
    <citation type="submission" date="2015-07" db="EMBL/GenBank/DDBJ databases">
        <title>Genome sequence of Levilinea saccharolytica DSM 16555.</title>
        <authorList>
            <person name="Hemp J."/>
            <person name="Ward L.M."/>
            <person name="Pace L.A."/>
            <person name="Fischer W.W."/>
        </authorList>
    </citation>
    <scope>NUCLEOTIDE SEQUENCE [LARGE SCALE GENOMIC DNA]</scope>
    <source>
        <strain evidence="2 3">KIBI-1</strain>
    </source>
</reference>
<dbReference type="Pfam" id="PF07992">
    <property type="entry name" value="Pyr_redox_2"/>
    <property type="match status" value="1"/>
</dbReference>
<comment type="caution">
    <text evidence="2">The sequence shown here is derived from an EMBL/GenBank/DDBJ whole genome shotgun (WGS) entry which is preliminary data.</text>
</comment>
<gene>
    <name evidence="2" type="ORF">ADN01_03220</name>
</gene>
<dbReference type="Proteomes" id="UP000050501">
    <property type="component" value="Unassembled WGS sequence"/>
</dbReference>
<dbReference type="InterPro" id="IPR052541">
    <property type="entry name" value="SQRD"/>
</dbReference>
<dbReference type="SUPFAM" id="SSF51905">
    <property type="entry name" value="FAD/NAD(P)-binding domain"/>
    <property type="match status" value="2"/>
</dbReference>
<dbReference type="STRING" id="229921.ADN01_03220"/>
<dbReference type="RefSeq" id="WP_062416932.1">
    <property type="nucleotide sequence ID" value="NZ_DF967974.1"/>
</dbReference>
<evidence type="ECO:0000259" key="1">
    <source>
        <dbReference type="Pfam" id="PF07992"/>
    </source>
</evidence>
<dbReference type="Gene3D" id="3.50.50.60">
    <property type="entry name" value="FAD/NAD(P)-binding domain"/>
    <property type="match status" value="2"/>
</dbReference>
<evidence type="ECO:0000313" key="3">
    <source>
        <dbReference type="Proteomes" id="UP000050501"/>
    </source>
</evidence>
<dbReference type="PATRIC" id="fig|229921.5.peg.3024"/>
<proteinExistence type="predicted"/>